<dbReference type="RefSeq" id="WP_056955789.1">
    <property type="nucleotide sequence ID" value="NZ_AZES01000035.1"/>
</dbReference>
<evidence type="ECO:0000313" key="1">
    <source>
        <dbReference type="EMBL" id="KRL31576.1"/>
    </source>
</evidence>
<evidence type="ECO:0000313" key="2">
    <source>
        <dbReference type="Proteomes" id="UP000051908"/>
    </source>
</evidence>
<keyword evidence="2" id="KW-1185">Reference proteome</keyword>
<dbReference type="Proteomes" id="UP000051908">
    <property type="component" value="Unassembled WGS sequence"/>
</dbReference>
<reference evidence="1 2" key="1">
    <citation type="journal article" date="2015" name="Genome Announc.">
        <title>Expanding the biotechnology potential of lactobacilli through comparative genomics of 213 strains and associated genera.</title>
        <authorList>
            <person name="Sun Z."/>
            <person name="Harris H.M."/>
            <person name="McCann A."/>
            <person name="Guo C."/>
            <person name="Argimon S."/>
            <person name="Zhang W."/>
            <person name="Yang X."/>
            <person name="Jeffery I.B."/>
            <person name="Cooney J.C."/>
            <person name="Kagawa T.F."/>
            <person name="Liu W."/>
            <person name="Song Y."/>
            <person name="Salvetti E."/>
            <person name="Wrobel A."/>
            <person name="Rasinkangas P."/>
            <person name="Parkhill J."/>
            <person name="Rea M.C."/>
            <person name="O'Sullivan O."/>
            <person name="Ritari J."/>
            <person name="Douillard F.P."/>
            <person name="Paul Ross R."/>
            <person name="Yang R."/>
            <person name="Briner A.E."/>
            <person name="Felis G.E."/>
            <person name="de Vos W.M."/>
            <person name="Barrangou R."/>
            <person name="Klaenhammer T.R."/>
            <person name="Caufield P.W."/>
            <person name="Cui Y."/>
            <person name="Zhang H."/>
            <person name="O'Toole P.W."/>
        </authorList>
    </citation>
    <scope>NUCLEOTIDE SEQUENCE [LARGE SCALE GENOMIC DNA]</scope>
    <source>
        <strain evidence="1 2">DSM 13238</strain>
    </source>
</reference>
<proteinExistence type="predicted"/>
<dbReference type="OrthoDB" id="2162219at2"/>
<dbReference type="PATRIC" id="fig|1122151.5.peg.1945"/>
<organism evidence="1 2">
    <name type="scientific">Companilactobacillus paralimentarius DSM 13238 = JCM 10415</name>
    <dbReference type="NCBI Taxonomy" id="1122151"/>
    <lineage>
        <taxon>Bacteria</taxon>
        <taxon>Bacillati</taxon>
        <taxon>Bacillota</taxon>
        <taxon>Bacilli</taxon>
        <taxon>Lactobacillales</taxon>
        <taxon>Lactobacillaceae</taxon>
        <taxon>Companilactobacillus</taxon>
    </lineage>
</organism>
<dbReference type="GeneID" id="96667564"/>
<sequence>MNEPNLEVMSKVISKGKTSLLKLCENFKVDYKIEALLDISDTAIPGNTIVVHAELDTFIDPRTTKQIMNEMYLINGIGFAMTKFLVDFYGITHYTPFVYGDVAYMPMTGASRNNADWIAVHFLECYEQVEKKAYFVTKSGHKIQLGFPRGILERRLHNVYFLMKCSLRILGMMINIGSCHLEYECNKLFSMYDRCRCDLHSRICLLNSLPMFYWNLIEFMLMNQGIEGLGQNETKKYYHQNLTRIKKLY</sequence>
<comment type="caution">
    <text evidence="1">The sequence shown here is derived from an EMBL/GenBank/DDBJ whole genome shotgun (WGS) entry which is preliminary data.</text>
</comment>
<accession>A0A0R1PT23</accession>
<gene>
    <name evidence="1" type="ORF">FD33_GL001881</name>
</gene>
<dbReference type="EMBL" id="AZES01000035">
    <property type="protein sequence ID" value="KRL31576.1"/>
    <property type="molecule type" value="Genomic_DNA"/>
</dbReference>
<protein>
    <submittedName>
        <fullName evidence="1">Uncharacterized protein</fullName>
    </submittedName>
</protein>
<dbReference type="AlphaFoldDB" id="A0A0R1PT23"/>
<name>A0A0R1PT23_9LACO</name>